<organism evidence="1 2">
    <name type="scientific">Pseudoalteromonas shioyasakiensis</name>
    <dbReference type="NCBI Taxonomy" id="1190813"/>
    <lineage>
        <taxon>Bacteria</taxon>
        <taxon>Pseudomonadati</taxon>
        <taxon>Pseudomonadota</taxon>
        <taxon>Gammaproteobacteria</taxon>
        <taxon>Alteromonadales</taxon>
        <taxon>Pseudoalteromonadaceae</taxon>
        <taxon>Pseudoalteromonas</taxon>
    </lineage>
</organism>
<reference evidence="1 2" key="1">
    <citation type="submission" date="2022-02" db="EMBL/GenBank/DDBJ databases">
        <title>Genome analysis of Beneficial Microorganisms for Coral consortium from Pocillopora damicornis.</title>
        <authorList>
            <person name="Rosado P.M."/>
            <person name="Cardoso P.M."/>
            <person name="Rosado J.G."/>
            <person name="Schultz J."/>
            <person name="Rocha U."/>
            <person name="Costa T.K."/>
            <person name="Peixoto R.S."/>
        </authorList>
    </citation>
    <scope>NUCLEOTIDE SEQUENCE [LARGE SCALE GENOMIC DNA]</scope>
    <source>
        <strain evidence="1 2">BMC5</strain>
    </source>
</reference>
<proteinExistence type="predicted"/>
<keyword evidence="2" id="KW-1185">Reference proteome</keyword>
<dbReference type="RefSeq" id="WP_175081816.1">
    <property type="nucleotide sequence ID" value="NZ_JAKUMG010000001.1"/>
</dbReference>
<evidence type="ECO:0000313" key="1">
    <source>
        <dbReference type="EMBL" id="MDI4668267.1"/>
    </source>
</evidence>
<accession>A0ABT6TWJ1</accession>
<name>A0ABT6TWJ1_9GAMM</name>
<evidence type="ECO:0008006" key="3">
    <source>
        <dbReference type="Google" id="ProtNLM"/>
    </source>
</evidence>
<dbReference type="PROSITE" id="PS51257">
    <property type="entry name" value="PROKAR_LIPOPROTEIN"/>
    <property type="match status" value="1"/>
</dbReference>
<gene>
    <name evidence="1" type="ORF">MKZ47_03990</name>
</gene>
<comment type="caution">
    <text evidence="1">The sequence shown here is derived from an EMBL/GenBank/DDBJ whole genome shotgun (WGS) entry which is preliminary data.</text>
</comment>
<evidence type="ECO:0000313" key="2">
    <source>
        <dbReference type="Proteomes" id="UP001156974"/>
    </source>
</evidence>
<dbReference type="EMBL" id="JAKUMG010000001">
    <property type="protein sequence ID" value="MDI4668267.1"/>
    <property type="molecule type" value="Genomic_DNA"/>
</dbReference>
<dbReference type="Proteomes" id="UP001156974">
    <property type="component" value="Unassembled WGS sequence"/>
</dbReference>
<protein>
    <recommendedName>
        <fullName evidence="3">Lipoprotein</fullName>
    </recommendedName>
</protein>
<sequence length="139" mass="15602">MRTSFLPVFLFSVFLAACDSQSIEEGSTSTSCENNSHCYYPNNAEVWLSNPDVSPELPFAINLKLPKGAKNLSAKLEGVTMYMGFIPLQFKQKGQVWVADTMVGACSEPVMTWKMMLTYTTGDNQPQTLLYYFDSLQTR</sequence>